<evidence type="ECO:0000313" key="2">
    <source>
        <dbReference type="Proteomes" id="UP000007015"/>
    </source>
</evidence>
<gene>
    <name evidence="1" type="ORF">OsI_16906</name>
</gene>
<name>B8ASU4_ORYSI</name>
<evidence type="ECO:0000313" key="1">
    <source>
        <dbReference type="EMBL" id="EEC77763.1"/>
    </source>
</evidence>
<reference evidence="1 2" key="1">
    <citation type="journal article" date="2005" name="PLoS Biol.">
        <title>The genomes of Oryza sativa: a history of duplications.</title>
        <authorList>
            <person name="Yu J."/>
            <person name="Wang J."/>
            <person name="Lin W."/>
            <person name="Li S."/>
            <person name="Li H."/>
            <person name="Zhou J."/>
            <person name="Ni P."/>
            <person name="Dong W."/>
            <person name="Hu S."/>
            <person name="Zeng C."/>
            <person name="Zhang J."/>
            <person name="Zhang Y."/>
            <person name="Li R."/>
            <person name="Xu Z."/>
            <person name="Li S."/>
            <person name="Li X."/>
            <person name="Zheng H."/>
            <person name="Cong L."/>
            <person name="Lin L."/>
            <person name="Yin J."/>
            <person name="Geng J."/>
            <person name="Li G."/>
            <person name="Shi J."/>
            <person name="Liu J."/>
            <person name="Lv H."/>
            <person name="Li J."/>
            <person name="Wang J."/>
            <person name="Deng Y."/>
            <person name="Ran L."/>
            <person name="Shi X."/>
            <person name="Wang X."/>
            <person name="Wu Q."/>
            <person name="Li C."/>
            <person name="Ren X."/>
            <person name="Wang J."/>
            <person name="Wang X."/>
            <person name="Li D."/>
            <person name="Liu D."/>
            <person name="Zhang X."/>
            <person name="Ji Z."/>
            <person name="Zhao W."/>
            <person name="Sun Y."/>
            <person name="Zhang Z."/>
            <person name="Bao J."/>
            <person name="Han Y."/>
            <person name="Dong L."/>
            <person name="Ji J."/>
            <person name="Chen P."/>
            <person name="Wu S."/>
            <person name="Liu J."/>
            <person name="Xiao Y."/>
            <person name="Bu D."/>
            <person name="Tan J."/>
            <person name="Yang L."/>
            <person name="Ye C."/>
            <person name="Zhang J."/>
            <person name="Xu J."/>
            <person name="Zhou Y."/>
            <person name="Yu Y."/>
            <person name="Zhang B."/>
            <person name="Zhuang S."/>
            <person name="Wei H."/>
            <person name="Liu B."/>
            <person name="Lei M."/>
            <person name="Yu H."/>
            <person name="Li Y."/>
            <person name="Xu H."/>
            <person name="Wei S."/>
            <person name="He X."/>
            <person name="Fang L."/>
            <person name="Zhang Z."/>
            <person name="Zhang Y."/>
            <person name="Huang X."/>
            <person name="Su Z."/>
            <person name="Tong W."/>
            <person name="Li J."/>
            <person name="Tong Z."/>
            <person name="Li S."/>
            <person name="Ye J."/>
            <person name="Wang L."/>
            <person name="Fang L."/>
            <person name="Lei T."/>
            <person name="Chen C."/>
            <person name="Chen H."/>
            <person name="Xu Z."/>
            <person name="Li H."/>
            <person name="Huang H."/>
            <person name="Zhang F."/>
            <person name="Xu H."/>
            <person name="Li N."/>
            <person name="Zhao C."/>
            <person name="Li S."/>
            <person name="Dong L."/>
            <person name="Huang Y."/>
            <person name="Li L."/>
            <person name="Xi Y."/>
            <person name="Qi Q."/>
            <person name="Li W."/>
            <person name="Zhang B."/>
            <person name="Hu W."/>
            <person name="Zhang Y."/>
            <person name="Tian X."/>
            <person name="Jiao Y."/>
            <person name="Liang X."/>
            <person name="Jin J."/>
            <person name="Gao L."/>
            <person name="Zheng W."/>
            <person name="Hao B."/>
            <person name="Liu S."/>
            <person name="Wang W."/>
            <person name="Yuan L."/>
            <person name="Cao M."/>
            <person name="McDermott J."/>
            <person name="Samudrala R."/>
            <person name="Wang J."/>
            <person name="Wong G.K."/>
            <person name="Yang H."/>
        </authorList>
    </citation>
    <scope>NUCLEOTIDE SEQUENCE [LARGE SCALE GENOMIC DNA]</scope>
    <source>
        <strain evidence="2">cv. 93-11</strain>
    </source>
</reference>
<organism evidence="1 2">
    <name type="scientific">Oryza sativa subsp. indica</name>
    <name type="common">Rice</name>
    <dbReference type="NCBI Taxonomy" id="39946"/>
    <lineage>
        <taxon>Eukaryota</taxon>
        <taxon>Viridiplantae</taxon>
        <taxon>Streptophyta</taxon>
        <taxon>Embryophyta</taxon>
        <taxon>Tracheophyta</taxon>
        <taxon>Spermatophyta</taxon>
        <taxon>Magnoliopsida</taxon>
        <taxon>Liliopsida</taxon>
        <taxon>Poales</taxon>
        <taxon>Poaceae</taxon>
        <taxon>BOP clade</taxon>
        <taxon>Oryzoideae</taxon>
        <taxon>Oryzeae</taxon>
        <taxon>Oryzinae</taxon>
        <taxon>Oryza</taxon>
        <taxon>Oryza sativa</taxon>
    </lineage>
</organism>
<proteinExistence type="predicted"/>
<dbReference type="HOGENOM" id="CLU_1790111_0_0_1"/>
<dbReference type="EMBL" id="CM000129">
    <property type="protein sequence ID" value="EEC77763.1"/>
    <property type="molecule type" value="Genomic_DNA"/>
</dbReference>
<keyword evidence="2" id="KW-1185">Reference proteome</keyword>
<accession>B8ASU4</accession>
<dbReference type="Proteomes" id="UP000007015">
    <property type="component" value="Chromosome 4"/>
</dbReference>
<sequence length="145" mass="16141">MISNSRGFRYSVMFHSIYQLTTEDQINFLQGSDSILLLPPWNAGRICSAMRREFNLPCLNFPGKILLNTWFNFCCIVNAPCHLRKTTAGSSRSRTTYGEALGGQALPDQVLEPLQRIEGKGSPCEKGRSMTLPCVVICDLVSHGQ</sequence>
<dbReference type="Gramene" id="BGIOSGA014590-TA">
    <property type="protein sequence ID" value="BGIOSGA014590-PA"/>
    <property type="gene ID" value="BGIOSGA014590"/>
</dbReference>
<dbReference type="AlphaFoldDB" id="B8ASU4"/>
<protein>
    <submittedName>
        <fullName evidence="1">Uncharacterized protein</fullName>
    </submittedName>
</protein>